<dbReference type="EMBL" id="QUMU01000026">
    <property type="protein sequence ID" value="REG15334.1"/>
    <property type="molecule type" value="Genomic_DNA"/>
</dbReference>
<feature type="chain" id="PRO_5042053113" evidence="1">
    <location>
        <begin position="23"/>
        <end position="251"/>
    </location>
</feature>
<dbReference type="AlphaFoldDB" id="A0AAC8QIU9"/>
<evidence type="ECO:0000313" key="5">
    <source>
        <dbReference type="Proteomes" id="UP000256345"/>
    </source>
</evidence>
<proteinExistence type="predicted"/>
<protein>
    <submittedName>
        <fullName evidence="2">Starvation lipoprotein Slp</fullName>
    </submittedName>
</protein>
<evidence type="ECO:0000313" key="4">
    <source>
        <dbReference type="Proteomes" id="UP000035579"/>
    </source>
</evidence>
<dbReference type="PROSITE" id="PS51257">
    <property type="entry name" value="PROKAR_LIPOPROTEIN"/>
    <property type="match status" value="1"/>
</dbReference>
<dbReference type="EMBL" id="CP011509">
    <property type="protein sequence ID" value="AKJ08219.1"/>
    <property type="molecule type" value="Genomic_DNA"/>
</dbReference>
<feature type="signal peptide" evidence="1">
    <location>
        <begin position="1"/>
        <end position="22"/>
    </location>
</feature>
<accession>A0AAC8QIU9</accession>
<dbReference type="RefSeq" id="WP_047861036.1">
    <property type="nucleotide sequence ID" value="NZ_CP011509.1"/>
</dbReference>
<organism evidence="2 4">
    <name type="scientific">Archangium gephyra</name>
    <dbReference type="NCBI Taxonomy" id="48"/>
    <lineage>
        <taxon>Bacteria</taxon>
        <taxon>Pseudomonadati</taxon>
        <taxon>Myxococcota</taxon>
        <taxon>Myxococcia</taxon>
        <taxon>Myxococcales</taxon>
        <taxon>Cystobacterineae</taxon>
        <taxon>Archangiaceae</taxon>
        <taxon>Archangium</taxon>
    </lineage>
</organism>
<reference evidence="3 5" key="2">
    <citation type="submission" date="2018-08" db="EMBL/GenBank/DDBJ databases">
        <title>Genomic Encyclopedia of Archaeal and Bacterial Type Strains, Phase II (KMG-II): from individual species to whole genera.</title>
        <authorList>
            <person name="Goeker M."/>
        </authorList>
    </citation>
    <scope>NUCLEOTIDE SEQUENCE [LARGE SCALE GENOMIC DNA]</scope>
    <source>
        <strain evidence="3 5">DSM 2261</strain>
    </source>
</reference>
<dbReference type="Proteomes" id="UP000256345">
    <property type="component" value="Unassembled WGS sequence"/>
</dbReference>
<keyword evidence="2" id="KW-0449">Lipoprotein</keyword>
<reference evidence="2 4" key="1">
    <citation type="submission" date="2015-05" db="EMBL/GenBank/DDBJ databases">
        <title>Genome assembly of Archangium gephyra DSM 2261.</title>
        <authorList>
            <person name="Sharma G."/>
            <person name="Subramanian S."/>
        </authorList>
    </citation>
    <scope>NUCLEOTIDE SEQUENCE [LARGE SCALE GENOMIC DNA]</scope>
    <source>
        <strain evidence="2 4">DSM 2261</strain>
    </source>
</reference>
<keyword evidence="1" id="KW-0732">Signal</keyword>
<sequence length="251" mass="27073">MRTRAPRLALAALLLAAGCVSTTTLQPLPNTPTTQAGAALAESEGVRLVADGDAWKGTPLDLENLVTPVQVRIENQSGRPLRIEYDSFSLKGSSQFSYAALSPFELSEEGNAAVGGSGYESNAALSFGVGVGVGSRWGWGPRALGWGRTWSPGWYGSGWYDPWYGPGFYDPFWGPHSSWYTRPPREPLPTRDMLRKALPEGTLDPGGTLTGFLYFQNVSEREGTVTLQARLVDARTGEPFATLSIPFGVRS</sequence>
<keyword evidence="5" id="KW-1185">Reference proteome</keyword>
<evidence type="ECO:0000313" key="3">
    <source>
        <dbReference type="EMBL" id="REG15334.1"/>
    </source>
</evidence>
<dbReference type="Proteomes" id="UP000035579">
    <property type="component" value="Chromosome"/>
</dbReference>
<evidence type="ECO:0000256" key="1">
    <source>
        <dbReference type="SAM" id="SignalP"/>
    </source>
</evidence>
<evidence type="ECO:0000313" key="2">
    <source>
        <dbReference type="EMBL" id="AKJ08219.1"/>
    </source>
</evidence>
<name>A0AAC8QIU9_9BACT</name>
<gene>
    <name evidence="2" type="ORF">AA314_09845</name>
    <name evidence="3" type="ORF">ATI61_12610</name>
</gene>
<dbReference type="KEGG" id="age:AA314_09845"/>